<dbReference type="AlphaFoldDB" id="A0A1I7TYR9"/>
<feature type="domain" description="BPTI/Kunitz inhibitor" evidence="1">
    <location>
        <begin position="168"/>
        <end position="221"/>
    </location>
</feature>
<accession>A0A1I7TYR9</accession>
<dbReference type="SUPFAM" id="SSF57362">
    <property type="entry name" value="BPTI-like"/>
    <property type="match status" value="2"/>
</dbReference>
<dbReference type="STRING" id="1561998.A0A1I7TYR9"/>
<proteinExistence type="predicted"/>
<evidence type="ECO:0000313" key="2">
    <source>
        <dbReference type="Proteomes" id="UP000095282"/>
    </source>
</evidence>
<dbReference type="Gene3D" id="4.10.410.10">
    <property type="entry name" value="Pancreatic trypsin inhibitor Kunitz domain"/>
    <property type="match status" value="2"/>
</dbReference>
<dbReference type="PROSITE" id="PS00280">
    <property type="entry name" value="BPTI_KUNITZ_1"/>
    <property type="match status" value="2"/>
</dbReference>
<dbReference type="InterPro" id="IPR036880">
    <property type="entry name" value="Kunitz_BPTI_sf"/>
</dbReference>
<dbReference type="PANTHER" id="PTHR47248:SF1">
    <property type="entry name" value="BPTI_KUNITZ INHIBITOR DOMAIN-CONTAINING PROTEIN"/>
    <property type="match status" value="1"/>
</dbReference>
<dbReference type="InterPro" id="IPR002223">
    <property type="entry name" value="Kunitz_BPTI"/>
</dbReference>
<reference evidence="3" key="1">
    <citation type="submission" date="2016-11" db="UniProtKB">
        <authorList>
            <consortium name="WormBaseParasite"/>
        </authorList>
    </citation>
    <scope>IDENTIFICATION</scope>
</reference>
<dbReference type="PROSITE" id="PS50279">
    <property type="entry name" value="BPTI_KUNITZ_2"/>
    <property type="match status" value="2"/>
</dbReference>
<name>A0A1I7TYR9_9PELO</name>
<sequence length="331" mass="35930">MDADTETCLAFKYSGCGGNANNFKSWNECIRCFAMDYSGCPVGSASVKNLNSNSSICESHLNEKCTGPNTYCSRGAFFGKCCDKTIRDKERSDSDLKSGCSAGSSKVSFKTSSGFPVTLLGKTCTSNFCPQKSTCHQGNYFAYCCAMLKLLFSFILICGVTAQFRPECEHPLHYGVQQCTNTSSIRFHFDTDSKKCLAFKFSGCGGNANNFASYSECQNFCVPMDYFTCPGGTAPVVSKNGKTHCGGMEQLKCDGPNSFCLNGPFTGVCCDTKARDKINADYEKECGPGKQKHQMDLGGISIPLFGKTCDSAFCPDKMKCHQGNYFAYCCA</sequence>
<organism evidence="2 3">
    <name type="scientific">Caenorhabditis tropicalis</name>
    <dbReference type="NCBI Taxonomy" id="1561998"/>
    <lineage>
        <taxon>Eukaryota</taxon>
        <taxon>Metazoa</taxon>
        <taxon>Ecdysozoa</taxon>
        <taxon>Nematoda</taxon>
        <taxon>Chromadorea</taxon>
        <taxon>Rhabditida</taxon>
        <taxon>Rhabditina</taxon>
        <taxon>Rhabditomorpha</taxon>
        <taxon>Rhabditoidea</taxon>
        <taxon>Rhabditidae</taxon>
        <taxon>Peloderinae</taxon>
        <taxon>Caenorhabditis</taxon>
    </lineage>
</organism>
<dbReference type="eggNOG" id="KOG4295">
    <property type="taxonomic scope" value="Eukaryota"/>
</dbReference>
<dbReference type="InterPro" id="IPR052861">
    <property type="entry name" value="BPTI/Kunitz_domain"/>
</dbReference>
<dbReference type="InterPro" id="IPR020901">
    <property type="entry name" value="Prtase_inh_Kunz-CS"/>
</dbReference>
<protein>
    <submittedName>
        <fullName evidence="3">BPTI/Kunitz inhibitor domain-containing protein</fullName>
    </submittedName>
</protein>
<dbReference type="Pfam" id="PF00014">
    <property type="entry name" value="Kunitz_BPTI"/>
    <property type="match status" value="2"/>
</dbReference>
<dbReference type="Proteomes" id="UP000095282">
    <property type="component" value="Unplaced"/>
</dbReference>
<dbReference type="WBParaSite" id="Csp11.Scaffold629.g13139.t2">
    <property type="protein sequence ID" value="Csp11.Scaffold629.g13139.t2"/>
    <property type="gene ID" value="Csp11.Scaffold629.g13139"/>
</dbReference>
<dbReference type="CDD" id="cd00109">
    <property type="entry name" value="Kunitz-type"/>
    <property type="match status" value="2"/>
</dbReference>
<dbReference type="GO" id="GO:0004867">
    <property type="term" value="F:serine-type endopeptidase inhibitor activity"/>
    <property type="evidence" value="ECO:0007669"/>
    <property type="project" value="InterPro"/>
</dbReference>
<dbReference type="PANTHER" id="PTHR47248">
    <property type="entry name" value="PROTEIN CBG06772"/>
    <property type="match status" value="1"/>
</dbReference>
<dbReference type="SMART" id="SM00131">
    <property type="entry name" value="KU"/>
    <property type="match status" value="1"/>
</dbReference>
<evidence type="ECO:0000259" key="1">
    <source>
        <dbReference type="PROSITE" id="PS50279"/>
    </source>
</evidence>
<evidence type="ECO:0000313" key="3">
    <source>
        <dbReference type="WBParaSite" id="Csp11.Scaffold629.g13139.t2"/>
    </source>
</evidence>
<dbReference type="PRINTS" id="PR00759">
    <property type="entry name" value="BASICPTASE"/>
</dbReference>
<keyword evidence="2" id="KW-1185">Reference proteome</keyword>
<feature type="domain" description="BPTI/Kunitz inhibitor" evidence="1">
    <location>
        <begin position="1"/>
        <end position="33"/>
    </location>
</feature>